<dbReference type="SUPFAM" id="SSF52402">
    <property type="entry name" value="Adenine nucleotide alpha hydrolases-like"/>
    <property type="match status" value="1"/>
</dbReference>
<dbReference type="InterPro" id="IPR006016">
    <property type="entry name" value="UspA"/>
</dbReference>
<evidence type="ECO:0000313" key="2">
    <source>
        <dbReference type="EMBL" id="MBO0947157.1"/>
    </source>
</evidence>
<sequence>MKKVLLLTNFSPASRHAVAFARAFFGDVATDFHLLYPHPDTPDGIHEPRYDADTTRVSYMSRLHEAVGTLRDETITDWHTFRSSDKPGQPYDIVEESVDAEAYDIVVIGPSDEGTDIVFGNSAIALIRKLKANVLVVPDAAPIRPIHQIVLAIDFANLTDYQLLDTVKELVLRKGATLTLLTIDTPDKKVIHVEQEALIRHHLRPIDPTIAHIQASNAKQGIDDFLAGHTVDLLVTIPRYKGRPNPSATNSHVRAKAFSPAVPLLTIYDDARTEAPEHIEDLSNLDFAL</sequence>
<dbReference type="EMBL" id="JAFMYW010000001">
    <property type="protein sequence ID" value="MBO0947157.1"/>
    <property type="molecule type" value="Genomic_DNA"/>
</dbReference>
<keyword evidence="3" id="KW-1185">Reference proteome</keyword>
<evidence type="ECO:0000259" key="1">
    <source>
        <dbReference type="Pfam" id="PF00582"/>
    </source>
</evidence>
<dbReference type="Proteomes" id="UP000664628">
    <property type="component" value="Unassembled WGS sequence"/>
</dbReference>
<comment type="caution">
    <text evidence="2">The sequence shown here is derived from an EMBL/GenBank/DDBJ whole genome shotgun (WGS) entry which is preliminary data.</text>
</comment>
<reference evidence="2 3" key="1">
    <citation type="submission" date="2021-03" db="EMBL/GenBank/DDBJ databases">
        <title>Fibrella sp. HMF5405 genome sequencing and assembly.</title>
        <authorList>
            <person name="Kang H."/>
            <person name="Kim H."/>
            <person name="Bae S."/>
            <person name="Joh K."/>
        </authorList>
    </citation>
    <scope>NUCLEOTIDE SEQUENCE [LARGE SCALE GENOMIC DNA]</scope>
    <source>
        <strain evidence="2 3">HMF5405</strain>
    </source>
</reference>
<evidence type="ECO:0000313" key="3">
    <source>
        <dbReference type="Proteomes" id="UP000664628"/>
    </source>
</evidence>
<protein>
    <submittedName>
        <fullName evidence="2">Universal stress protein</fullName>
    </submittedName>
</protein>
<gene>
    <name evidence="2" type="ORF">J2I46_01080</name>
</gene>
<dbReference type="Pfam" id="PF00582">
    <property type="entry name" value="Usp"/>
    <property type="match status" value="1"/>
</dbReference>
<name>A0ABS3JB03_9BACT</name>
<accession>A0ABS3JB03</accession>
<feature type="domain" description="UspA" evidence="1">
    <location>
        <begin position="1"/>
        <end position="138"/>
    </location>
</feature>
<dbReference type="CDD" id="cd00293">
    <property type="entry name" value="USP-like"/>
    <property type="match status" value="1"/>
</dbReference>
<organism evidence="2 3">
    <name type="scientific">Fibrella forsythiae</name>
    <dbReference type="NCBI Taxonomy" id="2817061"/>
    <lineage>
        <taxon>Bacteria</taxon>
        <taxon>Pseudomonadati</taxon>
        <taxon>Bacteroidota</taxon>
        <taxon>Cytophagia</taxon>
        <taxon>Cytophagales</taxon>
        <taxon>Spirosomataceae</taxon>
        <taxon>Fibrella</taxon>
    </lineage>
</organism>
<dbReference type="Gene3D" id="3.40.50.12370">
    <property type="match status" value="1"/>
</dbReference>
<dbReference type="RefSeq" id="WP_207327077.1">
    <property type="nucleotide sequence ID" value="NZ_JAFMYW010000001.1"/>
</dbReference>
<proteinExistence type="predicted"/>